<sequence length="248" mass="29123">MNESDSSHLLVALRERFRKCNSDSKICQDDLNRLLTEDWWPLSFLYAYHKDVDVTYAVILECLKWRRSFSVCNISLLELKPLLDRKLAYLHGKDCNGYSILWINMRQHVIGLANTDRLIIYWLERHTMELQAAPITLLFDMSSCSLQNMLNNFSMDLGLIKFIIRSCKYYYPNSLKSVLIFENPTLLKASWLLIRTWMSPEMQPLLQHVKRLSLPSYLPISVIPKRYGGQVRICLFHIQILSTIISFI</sequence>
<dbReference type="GO" id="GO:0140284">
    <property type="term" value="C:endoplasmic reticulum-endosome membrane contact site"/>
    <property type="evidence" value="ECO:0007669"/>
    <property type="project" value="TreeGrafter"/>
</dbReference>
<dbReference type="OrthoDB" id="407959at2759"/>
<evidence type="ECO:0000313" key="3">
    <source>
        <dbReference type="Proteomes" id="UP000276776"/>
    </source>
</evidence>
<dbReference type="OMA" id="ESDDFCR"/>
<dbReference type="GO" id="GO:0012505">
    <property type="term" value="C:endomembrane system"/>
    <property type="evidence" value="ECO:0007669"/>
    <property type="project" value="TreeGrafter"/>
</dbReference>
<dbReference type="InterPro" id="IPR001251">
    <property type="entry name" value="CRAL-TRIO_dom"/>
</dbReference>
<evidence type="ECO:0000313" key="2">
    <source>
        <dbReference type="EMBL" id="VDN01324.1"/>
    </source>
</evidence>
<dbReference type="Pfam" id="PF00650">
    <property type="entry name" value="CRAL_TRIO"/>
    <property type="match status" value="1"/>
</dbReference>
<keyword evidence="3" id="KW-1185">Reference proteome</keyword>
<dbReference type="WBParaSite" id="TCLT_0000425301-mRNA-1">
    <property type="protein sequence ID" value="TCLT_0000425301-mRNA-1"/>
    <property type="gene ID" value="TCLT_0000425301"/>
</dbReference>
<dbReference type="EMBL" id="UYYF01004281">
    <property type="protein sequence ID" value="VDN01324.1"/>
    <property type="molecule type" value="Genomic_DNA"/>
</dbReference>
<protein>
    <submittedName>
        <fullName evidence="4">CRAL-TRIO domain-containing protein</fullName>
    </submittedName>
</protein>
<dbReference type="InterPro" id="IPR036865">
    <property type="entry name" value="CRAL-TRIO_dom_sf"/>
</dbReference>
<organism evidence="4">
    <name type="scientific">Thelazia callipaeda</name>
    <name type="common">Oriental eyeworm</name>
    <name type="synonym">Parasitic nematode</name>
    <dbReference type="NCBI Taxonomy" id="103827"/>
    <lineage>
        <taxon>Eukaryota</taxon>
        <taxon>Metazoa</taxon>
        <taxon>Ecdysozoa</taxon>
        <taxon>Nematoda</taxon>
        <taxon>Chromadorea</taxon>
        <taxon>Rhabditida</taxon>
        <taxon>Spirurina</taxon>
        <taxon>Spiruromorpha</taxon>
        <taxon>Thelazioidea</taxon>
        <taxon>Thelaziidae</taxon>
        <taxon>Thelazia</taxon>
    </lineage>
</organism>
<dbReference type="SUPFAM" id="SSF52087">
    <property type="entry name" value="CRAL/TRIO domain"/>
    <property type="match status" value="1"/>
</dbReference>
<dbReference type="CDD" id="cd00170">
    <property type="entry name" value="SEC14"/>
    <property type="match status" value="1"/>
</dbReference>
<dbReference type="STRING" id="103827.A0A0N5CVC3"/>
<evidence type="ECO:0000259" key="1">
    <source>
        <dbReference type="PROSITE" id="PS50191"/>
    </source>
</evidence>
<feature type="domain" description="CRAL-TRIO" evidence="1">
    <location>
        <begin position="78"/>
        <end position="235"/>
    </location>
</feature>
<reference evidence="4" key="1">
    <citation type="submission" date="2017-02" db="UniProtKB">
        <authorList>
            <consortium name="WormBaseParasite"/>
        </authorList>
    </citation>
    <scope>IDENTIFICATION</scope>
</reference>
<dbReference type="PROSITE" id="PS50191">
    <property type="entry name" value="CRAL_TRIO"/>
    <property type="match status" value="1"/>
</dbReference>
<gene>
    <name evidence="2" type="ORF">TCLT_LOCUS4242</name>
</gene>
<dbReference type="Gene3D" id="3.40.525.10">
    <property type="entry name" value="CRAL-TRIO lipid binding domain"/>
    <property type="match status" value="1"/>
</dbReference>
<name>A0A0N5CVC3_THECL</name>
<dbReference type="AlphaFoldDB" id="A0A0N5CVC3"/>
<dbReference type="SUPFAM" id="SSF46938">
    <property type="entry name" value="CRAL/TRIO N-terminal domain"/>
    <property type="match status" value="1"/>
</dbReference>
<reference evidence="2 3" key="2">
    <citation type="submission" date="2018-11" db="EMBL/GenBank/DDBJ databases">
        <authorList>
            <consortium name="Pathogen Informatics"/>
        </authorList>
    </citation>
    <scope>NUCLEOTIDE SEQUENCE [LARGE SCALE GENOMIC DNA]</scope>
</reference>
<dbReference type="Proteomes" id="UP000276776">
    <property type="component" value="Unassembled WGS sequence"/>
</dbReference>
<proteinExistence type="predicted"/>
<dbReference type="InterPro" id="IPR036273">
    <property type="entry name" value="CRAL/TRIO_N_dom_sf"/>
</dbReference>
<dbReference type="PANTHER" id="PTHR46384:SF1">
    <property type="entry name" value="MOTILE SPERM DOMAIN-CONTAINING PROTEIN 2"/>
    <property type="match status" value="1"/>
</dbReference>
<accession>A0A0N5CVC3</accession>
<dbReference type="InterPro" id="IPR053012">
    <property type="entry name" value="ER-organelle_contact"/>
</dbReference>
<evidence type="ECO:0000313" key="4">
    <source>
        <dbReference type="WBParaSite" id="TCLT_0000425301-mRNA-1"/>
    </source>
</evidence>
<dbReference type="PANTHER" id="PTHR46384">
    <property type="entry name" value="MOTILE SPERM DOMAIN-CONTAINING PROTEIN 2"/>
    <property type="match status" value="1"/>
</dbReference>